<evidence type="ECO:0000256" key="1">
    <source>
        <dbReference type="ARBA" id="ARBA00004141"/>
    </source>
</evidence>
<feature type="transmembrane region" description="Helical" evidence="5">
    <location>
        <begin position="430"/>
        <end position="448"/>
    </location>
</feature>
<feature type="transmembrane region" description="Helical" evidence="5">
    <location>
        <begin position="634"/>
        <end position="658"/>
    </location>
</feature>
<feature type="transmembrane region" description="Helical" evidence="5">
    <location>
        <begin position="596"/>
        <end position="622"/>
    </location>
</feature>
<keyword evidence="2 5" id="KW-0812">Transmembrane</keyword>
<dbReference type="Pfam" id="PF01544">
    <property type="entry name" value="CorA"/>
    <property type="match status" value="1"/>
</dbReference>
<comment type="caution">
    <text evidence="6">The sequence shown here is derived from an EMBL/GenBank/DDBJ whole genome shotgun (WGS) entry which is preliminary data.</text>
</comment>
<evidence type="ECO:0000256" key="5">
    <source>
        <dbReference type="SAM" id="Phobius"/>
    </source>
</evidence>
<evidence type="ECO:0000256" key="3">
    <source>
        <dbReference type="ARBA" id="ARBA00022989"/>
    </source>
</evidence>
<reference evidence="6 7" key="1">
    <citation type="submission" date="2024-07" db="EMBL/GenBank/DDBJ databases">
        <title>Section-level genome sequencing and comparative genomics of Aspergillus sections Usti and Cavernicolus.</title>
        <authorList>
            <consortium name="Lawrence Berkeley National Laboratory"/>
            <person name="Nybo J.L."/>
            <person name="Vesth T.C."/>
            <person name="Theobald S."/>
            <person name="Frisvad J.C."/>
            <person name="Larsen T.O."/>
            <person name="Kjaerboelling I."/>
            <person name="Rothschild-Mancinelli K."/>
            <person name="Lyhne E.K."/>
            <person name="Kogle M.E."/>
            <person name="Barry K."/>
            <person name="Clum A."/>
            <person name="Na H."/>
            <person name="Ledsgaard L."/>
            <person name="Lin J."/>
            <person name="Lipzen A."/>
            <person name="Kuo A."/>
            <person name="Riley R."/>
            <person name="Mondo S."/>
            <person name="Labutti K."/>
            <person name="Haridas S."/>
            <person name="Pangalinan J."/>
            <person name="Salamov A.A."/>
            <person name="Simmons B.A."/>
            <person name="Magnuson J.K."/>
            <person name="Chen J."/>
            <person name="Drula E."/>
            <person name="Henrissat B."/>
            <person name="Wiebenga A."/>
            <person name="Lubbers R.J."/>
            <person name="Gomes A.C."/>
            <person name="Makela M.R."/>
            <person name="Stajich J."/>
            <person name="Grigoriev I.V."/>
            <person name="Mortensen U.H."/>
            <person name="De Vries R.P."/>
            <person name="Baker S.E."/>
            <person name="Andersen M.R."/>
        </authorList>
    </citation>
    <scope>NUCLEOTIDE SEQUENCE [LARGE SCALE GENOMIC DNA]</scope>
    <source>
        <strain evidence="6 7">CBS 209.92</strain>
    </source>
</reference>
<dbReference type="InterPro" id="IPR045863">
    <property type="entry name" value="CorA_TM1_TM2"/>
</dbReference>
<evidence type="ECO:0000256" key="2">
    <source>
        <dbReference type="ARBA" id="ARBA00022692"/>
    </source>
</evidence>
<protein>
    <submittedName>
        <fullName evidence="6">Uncharacterized protein</fullName>
    </submittedName>
</protein>
<accession>A0ABR4FUI3</accession>
<dbReference type="Proteomes" id="UP001610563">
    <property type="component" value="Unassembled WGS sequence"/>
</dbReference>
<keyword evidence="3 5" id="KW-1133">Transmembrane helix</keyword>
<sequence>MSSVDHADDDTESAFALPNISLGSVPSAKESIAEQIRDIIEALKEIRSQLADQNKYLDVLADKYIKPTAPQQPRIVYIDDEEWIDRLQPFQEEWHRSLIPDEERMKFLKDQFIEQLQDPAGGEPLLDISVPLSTDRAGGPASRGSLETLAAAWPVYQEPPPEISLRTMFDSDDAWADFDAFFACCLRPNRESDHDSVHPKPLALHSVVMHEFGYDDEASTVDGTVPAYSDSLTMKHEDRDMPNPSLRRPWSGRVCGRIIIFNLALLRSIPVETVAFVLWQLDSFGAQERFYYNMNPGQQCLLTFMSSWERQNSPSCFVLHEVGMLCLSFQVRWMEFGTNDLSGRRISNGVFIERDEGDIPNAQGAASRDMKIREDRHAFALITTVDRPLPLYTLINLTGGVTFEYRETPRNCLDRIIQNRPARSYLTDNLTGLGMFLIFVSSTLAWLAGDWMRFLDHLDRTVHTSLAQMTREKRQALMFDDDFSKSDQYFAVLQTLHMCTDWITGTLRDFRELCQKFEPIFDRAPENVRVDKEALVALCDAVVADSELHFQPLLDRIERKVEEVKGLRDGLFNATSVKEASKGTRLAEDSRQQNRYILVFTVATVFYLPMGFVTSFFGMHLFDPNNDDPSSSQIPFIITFVVLSIATYVIATGALFAIREDEWVKSTLASWKLVAASLGIGSQMTSGSRVFDKLNRRKESKEGTV</sequence>
<comment type="subcellular location">
    <subcellularLocation>
        <location evidence="1">Membrane</location>
        <topology evidence="1">Multi-pass membrane protein</topology>
    </subcellularLocation>
</comment>
<organism evidence="6 7">
    <name type="scientific">Aspergillus keveii</name>
    <dbReference type="NCBI Taxonomy" id="714993"/>
    <lineage>
        <taxon>Eukaryota</taxon>
        <taxon>Fungi</taxon>
        <taxon>Dikarya</taxon>
        <taxon>Ascomycota</taxon>
        <taxon>Pezizomycotina</taxon>
        <taxon>Eurotiomycetes</taxon>
        <taxon>Eurotiomycetidae</taxon>
        <taxon>Eurotiales</taxon>
        <taxon>Aspergillaceae</taxon>
        <taxon>Aspergillus</taxon>
        <taxon>Aspergillus subgen. Nidulantes</taxon>
    </lineage>
</organism>
<dbReference type="Gene3D" id="1.20.58.340">
    <property type="entry name" value="Magnesium transport protein CorA, transmembrane region"/>
    <property type="match status" value="1"/>
</dbReference>
<keyword evidence="4 5" id="KW-0472">Membrane</keyword>
<evidence type="ECO:0000313" key="7">
    <source>
        <dbReference type="Proteomes" id="UP001610563"/>
    </source>
</evidence>
<dbReference type="InterPro" id="IPR002523">
    <property type="entry name" value="MgTranspt_CorA/ZnTranspt_ZntB"/>
</dbReference>
<gene>
    <name evidence="6" type="ORF">BJX66DRAFT_311952</name>
</gene>
<keyword evidence="7" id="KW-1185">Reference proteome</keyword>
<proteinExistence type="predicted"/>
<dbReference type="EMBL" id="JBFTWV010000107">
    <property type="protein sequence ID" value="KAL2786918.1"/>
    <property type="molecule type" value="Genomic_DNA"/>
</dbReference>
<name>A0ABR4FUI3_9EURO</name>
<evidence type="ECO:0000313" key="6">
    <source>
        <dbReference type="EMBL" id="KAL2786918.1"/>
    </source>
</evidence>
<dbReference type="SUPFAM" id="SSF144083">
    <property type="entry name" value="Magnesium transport protein CorA, transmembrane region"/>
    <property type="match status" value="1"/>
</dbReference>
<evidence type="ECO:0000256" key="4">
    <source>
        <dbReference type="ARBA" id="ARBA00023136"/>
    </source>
</evidence>